<proteinExistence type="inferred from homology"/>
<dbReference type="CDD" id="cd02598">
    <property type="entry name" value="HAD_BPGM"/>
    <property type="match status" value="1"/>
</dbReference>
<comment type="similarity">
    <text evidence="1">Belongs to the HAD-like hydrolase superfamily. CbbY/CbbZ/Gph/YieH family.</text>
</comment>
<evidence type="ECO:0000313" key="2">
    <source>
        <dbReference type="EMBL" id="UQS83399.1"/>
    </source>
</evidence>
<dbReference type="SFLD" id="SFLDG01129">
    <property type="entry name" value="C1.5:_HAD__Beta-PGM__Phosphata"/>
    <property type="match status" value="1"/>
</dbReference>
<dbReference type="InterPro" id="IPR023198">
    <property type="entry name" value="PGP-like_dom2"/>
</dbReference>
<name>A0ABY4PCL9_9LACO</name>
<dbReference type="SUPFAM" id="SSF56784">
    <property type="entry name" value="HAD-like"/>
    <property type="match status" value="1"/>
</dbReference>
<dbReference type="InterPro" id="IPR006439">
    <property type="entry name" value="HAD-SF_hydro_IA"/>
</dbReference>
<dbReference type="NCBIfam" id="TIGR01990">
    <property type="entry name" value="bPGM"/>
    <property type="match status" value="1"/>
</dbReference>
<gene>
    <name evidence="2" type="primary">pgmB</name>
    <name evidence="2" type="ORF">MOO47_06390</name>
</gene>
<dbReference type="InterPro" id="IPR023214">
    <property type="entry name" value="HAD_sf"/>
</dbReference>
<dbReference type="NCBIfam" id="TIGR01509">
    <property type="entry name" value="HAD-SF-IA-v3"/>
    <property type="match status" value="1"/>
</dbReference>
<protein>
    <submittedName>
        <fullName evidence="2">Beta-phosphoglucomutase</fullName>
        <ecNumber evidence="2">5.4.2.6</ecNumber>
    </submittedName>
</protein>
<dbReference type="PANTHER" id="PTHR18901:SF38">
    <property type="entry name" value="PSEUDOURIDINE-5'-PHOSPHATASE"/>
    <property type="match status" value="1"/>
</dbReference>
<dbReference type="PANTHER" id="PTHR18901">
    <property type="entry name" value="2-DEOXYGLUCOSE-6-PHOSPHATE PHOSPHATASE 2"/>
    <property type="match status" value="1"/>
</dbReference>
<dbReference type="InterPro" id="IPR010972">
    <property type="entry name" value="Beta-PGM"/>
</dbReference>
<evidence type="ECO:0000256" key="1">
    <source>
        <dbReference type="ARBA" id="ARBA00006171"/>
    </source>
</evidence>
<dbReference type="Proteomes" id="UP000831947">
    <property type="component" value="Chromosome"/>
</dbReference>
<accession>A0ABY4PCL9</accession>
<dbReference type="EMBL" id="CP093365">
    <property type="protein sequence ID" value="UQS83399.1"/>
    <property type="molecule type" value="Genomic_DNA"/>
</dbReference>
<evidence type="ECO:0000313" key="3">
    <source>
        <dbReference type="Proteomes" id="UP000831947"/>
    </source>
</evidence>
<dbReference type="SFLD" id="SFLDS00003">
    <property type="entry name" value="Haloacid_Dehalogenase"/>
    <property type="match status" value="1"/>
</dbReference>
<keyword evidence="2" id="KW-0413">Isomerase</keyword>
<dbReference type="NCBIfam" id="TIGR02009">
    <property type="entry name" value="PGMB-YQAB-SF"/>
    <property type="match status" value="1"/>
</dbReference>
<organism evidence="2 3">
    <name type="scientific">Bombilactobacillus thymidiniphilus</name>
    <dbReference type="NCBI Taxonomy" id="2923363"/>
    <lineage>
        <taxon>Bacteria</taxon>
        <taxon>Bacillati</taxon>
        <taxon>Bacillota</taxon>
        <taxon>Bacilli</taxon>
        <taxon>Lactobacillales</taxon>
        <taxon>Lactobacillaceae</taxon>
        <taxon>Bombilactobacillus</taxon>
    </lineage>
</organism>
<dbReference type="Pfam" id="PF00702">
    <property type="entry name" value="Hydrolase"/>
    <property type="match status" value="1"/>
</dbReference>
<dbReference type="InterPro" id="IPR036412">
    <property type="entry name" value="HAD-like_sf"/>
</dbReference>
<dbReference type="GO" id="GO:0008801">
    <property type="term" value="F:beta-phosphoglucomutase activity"/>
    <property type="evidence" value="ECO:0007669"/>
    <property type="project" value="UniProtKB-EC"/>
</dbReference>
<sequence>MIKGALFDLDGVIADTSRYHFQAWQQLVQSQWQKKLPATFEQQTKGVSRTDSLQKIITFLQINVTEEEFNNLLAIKNKMYLRLLADLTPANILPGITTLLSNLRHQKIKIALASASQNAPLILKKLNLLSSFDYLADPTKVKAGKPAPDIFLEAAAGIKIHPQDCFGLEDSIAGIDAINAAEVFSVGVGSQTELHAANLLFATTNDISLDTIEQKFK</sequence>
<dbReference type="Gene3D" id="1.10.150.240">
    <property type="entry name" value="Putative phosphatase, domain 2"/>
    <property type="match status" value="1"/>
</dbReference>
<dbReference type="EC" id="5.4.2.6" evidence="2"/>
<dbReference type="RefSeq" id="WP_249512625.1">
    <property type="nucleotide sequence ID" value="NZ_CP093365.1"/>
</dbReference>
<dbReference type="InterPro" id="IPR010976">
    <property type="entry name" value="B-phosphoglucomutase_hydrolase"/>
</dbReference>
<keyword evidence="3" id="KW-1185">Reference proteome</keyword>
<reference evidence="2 3" key="1">
    <citation type="journal article" date="2022" name="Int. J. Syst. Evol. Microbiol.">
        <title>Apilactobacillus apisilvae sp. nov., Nicolia spurrieriana gen. nov. sp. nov., Bombilactobacillus folatiphilus sp. nov. and Bombilactobacillus thymidiniphilus sp. nov., four new lactic acid bacterial isolates from stingless bees Tetragonula carbonaria and Austroplebeia australis.</title>
        <authorList>
            <person name="Oliphant S.A."/>
            <person name="Watson-Haigh N.S."/>
            <person name="Sumby K.M."/>
            <person name="Gardner J."/>
            <person name="Groom S."/>
            <person name="Jiranek V."/>
        </authorList>
    </citation>
    <scope>NUCLEOTIDE SEQUENCE [LARGE SCALE GENOMIC DNA]</scope>
    <source>
        <strain evidence="2 3">SG4_A1</strain>
    </source>
</reference>
<dbReference type="Gene3D" id="3.40.50.1000">
    <property type="entry name" value="HAD superfamily/HAD-like"/>
    <property type="match status" value="1"/>
</dbReference>